<feature type="chain" id="PRO_5045330055" evidence="2">
    <location>
        <begin position="24"/>
        <end position="411"/>
    </location>
</feature>
<feature type="compositionally biased region" description="Acidic residues" evidence="1">
    <location>
        <begin position="272"/>
        <end position="283"/>
    </location>
</feature>
<name>A0ABT3G056_9BACT</name>
<proteinExistence type="predicted"/>
<evidence type="ECO:0000256" key="2">
    <source>
        <dbReference type="SAM" id="SignalP"/>
    </source>
</evidence>
<dbReference type="EMBL" id="JAPDDR010000003">
    <property type="protein sequence ID" value="MCW1913212.1"/>
    <property type="molecule type" value="Genomic_DNA"/>
</dbReference>
<accession>A0ABT3G056</accession>
<keyword evidence="4" id="KW-1185">Reference proteome</keyword>
<keyword evidence="2" id="KW-0732">Signal</keyword>
<evidence type="ECO:0000313" key="4">
    <source>
        <dbReference type="Proteomes" id="UP001165653"/>
    </source>
</evidence>
<dbReference type="RefSeq" id="WP_264512438.1">
    <property type="nucleotide sequence ID" value="NZ_JAPDDR010000003.1"/>
</dbReference>
<comment type="caution">
    <text evidence="3">The sequence shown here is derived from an EMBL/GenBank/DDBJ whole genome shotgun (WGS) entry which is preliminary data.</text>
</comment>
<feature type="signal peptide" evidence="2">
    <location>
        <begin position="1"/>
        <end position="23"/>
    </location>
</feature>
<reference evidence="3" key="1">
    <citation type="submission" date="2022-10" db="EMBL/GenBank/DDBJ databases">
        <title>Luteolibacter sp. GHJ8, whole genome shotgun sequencing project.</title>
        <authorList>
            <person name="Zhao G."/>
            <person name="Shen L."/>
        </authorList>
    </citation>
    <scope>NUCLEOTIDE SEQUENCE</scope>
    <source>
        <strain evidence="3">GHJ8</strain>
    </source>
</reference>
<evidence type="ECO:0000313" key="3">
    <source>
        <dbReference type="EMBL" id="MCW1913212.1"/>
    </source>
</evidence>
<dbReference type="Proteomes" id="UP001165653">
    <property type="component" value="Unassembled WGS sequence"/>
</dbReference>
<organism evidence="3 4">
    <name type="scientific">Luteolibacter rhizosphaerae</name>
    <dbReference type="NCBI Taxonomy" id="2989719"/>
    <lineage>
        <taxon>Bacteria</taxon>
        <taxon>Pseudomonadati</taxon>
        <taxon>Verrucomicrobiota</taxon>
        <taxon>Verrucomicrobiia</taxon>
        <taxon>Verrucomicrobiales</taxon>
        <taxon>Verrucomicrobiaceae</taxon>
        <taxon>Luteolibacter</taxon>
    </lineage>
</organism>
<evidence type="ECO:0000256" key="1">
    <source>
        <dbReference type="SAM" id="MobiDB-lite"/>
    </source>
</evidence>
<protein>
    <submittedName>
        <fullName evidence="3">Uncharacterized protein</fullName>
    </submittedName>
</protein>
<gene>
    <name evidence="3" type="ORF">OJ996_06495</name>
</gene>
<feature type="region of interest" description="Disordered" evidence="1">
    <location>
        <begin position="272"/>
        <end position="322"/>
    </location>
</feature>
<sequence length="411" mass="42376">MKRCISLTLAALPAFASSLGAEAIVDGSNYGDLFNPSGAAVTVVHPTAPEGSIAQLLLSGNGSGPLGLHWDAEATGGLKLATNLILDDEIVLASTGAQVRLSGSALEFNQVSTGVLSLLGTGVTMNWSATATFDKAGAVVALSPNSVYEISFNVVDGSGLLNSTLGITPSFGMQLLDGANNPVGSSTGGTLINVLGLDLLEVVGAPQGTGRATVRFRTGTTVGSGAAKVRFTGGAVLPLNLLGIGSNFATISNLMVEQIDPYTVWVEDNEIPESMQDPDADPDSDGKPNKQEYALSTDPNSGGHDDVDFATGDPDGSGPETSAFVMTLPVRSGAQFSNQGGDQIATQDGANYRVEGSFDLASWSLAVSEVTQDDAFVADLPALPVGWEYRSFRVPGQTPDSVRAFLRVKFD</sequence>